<dbReference type="EMBL" id="CP035495">
    <property type="protein sequence ID" value="QAY64141.1"/>
    <property type="molecule type" value="Genomic_DNA"/>
</dbReference>
<dbReference type="InterPro" id="IPR000688">
    <property type="entry name" value="HypA/HybF"/>
</dbReference>
<feature type="binding site" evidence="4">
    <location>
        <position position="93"/>
    </location>
    <ligand>
        <name>Zn(2+)</name>
        <dbReference type="ChEBI" id="CHEBI:29105"/>
    </ligand>
</feature>
<accession>A0A4V0YEG6</accession>
<dbReference type="RefSeq" id="WP_129205296.1">
    <property type="nucleotide sequence ID" value="NZ_CP035495.1"/>
</dbReference>
<dbReference type="AlphaFoldDB" id="A0A4V0YEG6"/>
<dbReference type="GO" id="GO:0051604">
    <property type="term" value="P:protein maturation"/>
    <property type="evidence" value="ECO:0007669"/>
    <property type="project" value="InterPro"/>
</dbReference>
<sequence>MHELTLLRSVVAAVERVAAERGATGVEEVGLRVGTLSGAVPEALAGAWPIATAGTVLAGSRLELDVVQAAVRCGSCARDVPVDVLYALVCPECGTPSGELVAGRELAVAYADLADAPR</sequence>
<dbReference type="Gene3D" id="3.30.2320.80">
    <property type="match status" value="1"/>
</dbReference>
<dbReference type="GO" id="GO:0016151">
    <property type="term" value="F:nickel cation binding"/>
    <property type="evidence" value="ECO:0007669"/>
    <property type="project" value="UniProtKB-UniRule"/>
</dbReference>
<feature type="binding site" evidence="4">
    <location>
        <position position="73"/>
    </location>
    <ligand>
        <name>Zn(2+)</name>
        <dbReference type="ChEBI" id="CHEBI:29105"/>
    </ligand>
</feature>
<feature type="binding site" evidence="4">
    <location>
        <position position="76"/>
    </location>
    <ligand>
        <name>Zn(2+)</name>
        <dbReference type="ChEBI" id="CHEBI:29105"/>
    </ligand>
</feature>
<evidence type="ECO:0000256" key="3">
    <source>
        <dbReference type="ARBA" id="ARBA00022833"/>
    </source>
</evidence>
<reference evidence="5 6" key="1">
    <citation type="submission" date="2019-01" db="EMBL/GenBank/DDBJ databases">
        <title>Genome sequencing of strain 2JSPR-7.</title>
        <authorList>
            <person name="Heo J."/>
            <person name="Kim S.-J."/>
            <person name="Kim J.-S."/>
            <person name="Hong S.-B."/>
            <person name="Kwon S.-W."/>
        </authorList>
    </citation>
    <scope>NUCLEOTIDE SEQUENCE [LARGE SCALE GENOMIC DNA]</scope>
    <source>
        <strain evidence="5 6">2JSPR-7</strain>
    </source>
</reference>
<dbReference type="HAMAP" id="MF_00213">
    <property type="entry name" value="HypA_HybF"/>
    <property type="match status" value="1"/>
</dbReference>
<comment type="function">
    <text evidence="4">Involved in the maturation of [NiFe] hydrogenases. Required for nickel insertion into the metal center of the hydrogenase.</text>
</comment>
<dbReference type="OrthoDB" id="288014at2"/>
<dbReference type="PANTHER" id="PTHR34535">
    <property type="entry name" value="HYDROGENASE MATURATION FACTOR HYPA"/>
    <property type="match status" value="1"/>
</dbReference>
<evidence type="ECO:0000256" key="1">
    <source>
        <dbReference type="ARBA" id="ARBA00022596"/>
    </source>
</evidence>
<protein>
    <recommendedName>
        <fullName evidence="4">Hydrogenase maturation factor HypA</fullName>
    </recommendedName>
</protein>
<comment type="similarity">
    <text evidence="4">Belongs to the HypA/HybF family.</text>
</comment>
<evidence type="ECO:0000313" key="5">
    <source>
        <dbReference type="EMBL" id="QAY64141.1"/>
    </source>
</evidence>
<dbReference type="PANTHER" id="PTHR34535:SF3">
    <property type="entry name" value="HYDROGENASE MATURATION FACTOR HYPA"/>
    <property type="match status" value="1"/>
</dbReference>
<organism evidence="5 6">
    <name type="scientific">Xylanimonas allomyrinae</name>
    <dbReference type="NCBI Taxonomy" id="2509459"/>
    <lineage>
        <taxon>Bacteria</taxon>
        <taxon>Bacillati</taxon>
        <taxon>Actinomycetota</taxon>
        <taxon>Actinomycetes</taxon>
        <taxon>Micrococcales</taxon>
        <taxon>Promicromonosporaceae</taxon>
        <taxon>Xylanimonas</taxon>
    </lineage>
</organism>
<evidence type="ECO:0000256" key="2">
    <source>
        <dbReference type="ARBA" id="ARBA00022723"/>
    </source>
</evidence>
<dbReference type="GO" id="GO:0008270">
    <property type="term" value="F:zinc ion binding"/>
    <property type="evidence" value="ECO:0007669"/>
    <property type="project" value="UniProtKB-UniRule"/>
</dbReference>
<keyword evidence="1 4" id="KW-0533">Nickel</keyword>
<dbReference type="KEGG" id="xyl:ET495_13975"/>
<keyword evidence="6" id="KW-1185">Reference proteome</keyword>
<keyword evidence="2 4" id="KW-0479">Metal-binding</keyword>
<feature type="binding site" evidence="4">
    <location>
        <position position="90"/>
    </location>
    <ligand>
        <name>Zn(2+)</name>
        <dbReference type="ChEBI" id="CHEBI:29105"/>
    </ligand>
</feature>
<proteinExistence type="inferred from homology"/>
<name>A0A4V0YEG6_9MICO</name>
<gene>
    <name evidence="4" type="primary">hypA</name>
    <name evidence="5" type="ORF">ET495_13975</name>
</gene>
<dbReference type="PIRSF" id="PIRSF004761">
    <property type="entry name" value="Hydrgn_mat_HypA"/>
    <property type="match status" value="1"/>
</dbReference>
<dbReference type="Proteomes" id="UP000291758">
    <property type="component" value="Chromosome"/>
</dbReference>
<evidence type="ECO:0000256" key="4">
    <source>
        <dbReference type="HAMAP-Rule" id="MF_00213"/>
    </source>
</evidence>
<keyword evidence="3 4" id="KW-0862">Zinc</keyword>
<evidence type="ECO:0000313" key="6">
    <source>
        <dbReference type="Proteomes" id="UP000291758"/>
    </source>
</evidence>
<feature type="binding site" evidence="4">
    <location>
        <position position="2"/>
    </location>
    <ligand>
        <name>Ni(2+)</name>
        <dbReference type="ChEBI" id="CHEBI:49786"/>
    </ligand>
</feature>
<dbReference type="Pfam" id="PF01155">
    <property type="entry name" value="HypA"/>
    <property type="match status" value="1"/>
</dbReference>